<dbReference type="GO" id="GO:0032259">
    <property type="term" value="P:methylation"/>
    <property type="evidence" value="ECO:0007669"/>
    <property type="project" value="UniProtKB-KW"/>
</dbReference>
<dbReference type="InterPro" id="IPR038333">
    <property type="entry name" value="T1MK-like_N_sf"/>
</dbReference>
<gene>
    <name evidence="10" type="ORF">UX09_C0005G0013</name>
</gene>
<reference evidence="10 11" key="1">
    <citation type="journal article" date="2015" name="Nature">
        <title>rRNA introns, odd ribosomes, and small enigmatic genomes across a large radiation of phyla.</title>
        <authorList>
            <person name="Brown C.T."/>
            <person name="Hug L.A."/>
            <person name="Thomas B.C."/>
            <person name="Sharon I."/>
            <person name="Castelle C.J."/>
            <person name="Singh A."/>
            <person name="Wilkins M.J."/>
            <person name="Williams K.H."/>
            <person name="Banfield J.F."/>
        </authorList>
    </citation>
    <scope>NUCLEOTIDE SEQUENCE [LARGE SCALE GENOMIC DNA]</scope>
</reference>
<dbReference type="GO" id="GO:0008170">
    <property type="term" value="F:N-methyltransferase activity"/>
    <property type="evidence" value="ECO:0007669"/>
    <property type="project" value="InterPro"/>
</dbReference>
<dbReference type="Proteomes" id="UP000034354">
    <property type="component" value="Unassembled WGS sequence"/>
</dbReference>
<evidence type="ECO:0000256" key="4">
    <source>
        <dbReference type="ARBA" id="ARBA00022679"/>
    </source>
</evidence>
<feature type="domain" description="DNA methylase adenine-specific" evidence="8">
    <location>
        <begin position="241"/>
        <end position="559"/>
    </location>
</feature>
<organism evidence="10 11">
    <name type="scientific">Candidatus Uhrbacteria bacterium GW2011_GWE2_45_35</name>
    <dbReference type="NCBI Taxonomy" id="1618993"/>
    <lineage>
        <taxon>Bacteria</taxon>
        <taxon>Candidatus Uhriibacteriota</taxon>
    </lineage>
</organism>
<evidence type="ECO:0000256" key="3">
    <source>
        <dbReference type="ARBA" id="ARBA00022603"/>
    </source>
</evidence>
<dbReference type="PANTHER" id="PTHR42998">
    <property type="entry name" value="TYPE I RESTRICTION ENZYME HINDVIIP M PROTEIN-RELATED"/>
    <property type="match status" value="1"/>
</dbReference>
<dbReference type="InterPro" id="IPR052916">
    <property type="entry name" value="Type-I_RE_MTase_Subunit"/>
</dbReference>
<evidence type="ECO:0000256" key="6">
    <source>
        <dbReference type="ARBA" id="ARBA00022747"/>
    </source>
</evidence>
<protein>
    <recommendedName>
        <fullName evidence="2">site-specific DNA-methyltransferase (adenine-specific)</fullName>
        <ecNumber evidence="2">2.1.1.72</ecNumber>
    </recommendedName>
</protein>
<sequence>MAINKSEFITPTQLAKMLGISRVAVHQKIKKGDIKAENVGDPSKPTWLIPKISLSEELQARIVKEQKKATESVVGKKGQHHDLGFEKELWAAADKLRGNIDVSEYKNIVLGLLFLKYISDSFYKRREVLAEMTRDPKNEDFYVSNEEARKHILETKDFYTAEGVFYVPEHSRWEYLQTKTMSADLGKVLDDAMTLIEKDNPAQLENVLPRVYTKTNLDHSVLGELVNIFSRISFDHDFDREKDILGRIYEYFLGQFASAEGKRGGEFFSPRSIVSLLVEILEPYENARVFDPACGSGGMFVSMGKFLREHGQDPSKLSISCQESNQTTLRLAKMNLAIRGLSGKIELGNSYYNDMFPHLQADFVIANPPFNAEWEPSKISDNDPRITLGLPPSGNANFMWVQHFAHHLAPNGNAGFVMPNGALAVSGKEGELRQKLIETDLVDVIISCPSKLFYNVGLPVSLWFLSKNKGGDRFRSRKGETLFIDARELFEQISRKQVVFNTEHIQKIAGTVRAWRGESGAATYEDIAGYCKSVTLEEIKKNGYVLTPGRYVGLSEVEDDGISFEQDMKHTVEFLKKQTEKNVELDAKITSALTSLYPKYDWGEISFSSIKILETIASKIFNEWFIKFNFPGREKVGLVESEMGEIPMGWKVQNVLDVVERINVGKKYDNKSALPVGKVPILDQGRSGNIGYHNDQPGVIASIENPVVVFTNHTCYYRLLTEPFSCIQNVLPYKGKNGYSTLFVYFLTKEKIKMQEYKGHWPDFEQQDFVIPPTSLAEIFTINMRPLIEKMVVCEEENNLLKQSRDSLLSKLV</sequence>
<evidence type="ECO:0000313" key="10">
    <source>
        <dbReference type="EMBL" id="KKU09057.1"/>
    </source>
</evidence>
<dbReference type="InterPro" id="IPR022749">
    <property type="entry name" value="D12N6_MeTrfase_N"/>
</dbReference>
<dbReference type="InterPro" id="IPR029063">
    <property type="entry name" value="SAM-dependent_MTases_sf"/>
</dbReference>
<dbReference type="STRING" id="1618993.UX09_C0005G0013"/>
<comment type="catalytic activity">
    <reaction evidence="7">
        <text>a 2'-deoxyadenosine in DNA + S-adenosyl-L-methionine = an N(6)-methyl-2'-deoxyadenosine in DNA + S-adenosyl-L-homocysteine + H(+)</text>
        <dbReference type="Rhea" id="RHEA:15197"/>
        <dbReference type="Rhea" id="RHEA-COMP:12418"/>
        <dbReference type="Rhea" id="RHEA-COMP:12419"/>
        <dbReference type="ChEBI" id="CHEBI:15378"/>
        <dbReference type="ChEBI" id="CHEBI:57856"/>
        <dbReference type="ChEBI" id="CHEBI:59789"/>
        <dbReference type="ChEBI" id="CHEBI:90615"/>
        <dbReference type="ChEBI" id="CHEBI:90616"/>
        <dbReference type="EC" id="2.1.1.72"/>
    </reaction>
</comment>
<dbReference type="InterPro" id="IPR002052">
    <property type="entry name" value="DNA_methylase_N6_adenine_CS"/>
</dbReference>
<comment type="similarity">
    <text evidence="1">Belongs to the N(4)/N(6)-methyltransferase family.</text>
</comment>
<name>A0A0G1MLR1_9BACT</name>
<dbReference type="Pfam" id="PF12161">
    <property type="entry name" value="HsdM_N"/>
    <property type="match status" value="1"/>
</dbReference>
<dbReference type="EC" id="2.1.1.72" evidence="2"/>
<keyword evidence="6" id="KW-0680">Restriction system</keyword>
<dbReference type="GO" id="GO:0009007">
    <property type="term" value="F:site-specific DNA-methyltransferase (adenine-specific) activity"/>
    <property type="evidence" value="ECO:0007669"/>
    <property type="project" value="UniProtKB-EC"/>
</dbReference>
<evidence type="ECO:0000256" key="1">
    <source>
        <dbReference type="ARBA" id="ARBA00006594"/>
    </source>
</evidence>
<evidence type="ECO:0000313" key="11">
    <source>
        <dbReference type="Proteomes" id="UP000034354"/>
    </source>
</evidence>
<dbReference type="Gene3D" id="1.20.1260.30">
    <property type="match status" value="1"/>
</dbReference>
<keyword evidence="5" id="KW-0949">S-adenosyl-L-methionine</keyword>
<evidence type="ECO:0000256" key="2">
    <source>
        <dbReference type="ARBA" id="ARBA00011900"/>
    </source>
</evidence>
<dbReference type="PATRIC" id="fig|1618993.3.peg.148"/>
<dbReference type="PANTHER" id="PTHR42998:SF1">
    <property type="entry name" value="TYPE I RESTRICTION ENZYME HINDI METHYLASE SUBUNIT"/>
    <property type="match status" value="1"/>
</dbReference>
<accession>A0A0G1MLR1</accession>
<evidence type="ECO:0000256" key="7">
    <source>
        <dbReference type="ARBA" id="ARBA00047942"/>
    </source>
</evidence>
<dbReference type="PRINTS" id="PR00507">
    <property type="entry name" value="N12N6MTFRASE"/>
</dbReference>
<dbReference type="GO" id="GO:0003677">
    <property type="term" value="F:DNA binding"/>
    <property type="evidence" value="ECO:0007669"/>
    <property type="project" value="InterPro"/>
</dbReference>
<feature type="domain" description="N6 adenine-specific DNA methyltransferase N-terminal" evidence="9">
    <location>
        <begin position="86"/>
        <end position="229"/>
    </location>
</feature>
<dbReference type="SUPFAM" id="SSF116734">
    <property type="entry name" value="DNA methylase specificity domain"/>
    <property type="match status" value="1"/>
</dbReference>
<dbReference type="InterPro" id="IPR003356">
    <property type="entry name" value="DNA_methylase_A-5"/>
</dbReference>
<dbReference type="Gene3D" id="3.40.50.150">
    <property type="entry name" value="Vaccinia Virus protein VP39"/>
    <property type="match status" value="1"/>
</dbReference>
<evidence type="ECO:0000259" key="9">
    <source>
        <dbReference type="Pfam" id="PF12161"/>
    </source>
</evidence>
<dbReference type="EMBL" id="LCKW01000005">
    <property type="protein sequence ID" value="KKU09057.1"/>
    <property type="molecule type" value="Genomic_DNA"/>
</dbReference>
<dbReference type="SUPFAM" id="SSF53335">
    <property type="entry name" value="S-adenosyl-L-methionine-dependent methyltransferases"/>
    <property type="match status" value="1"/>
</dbReference>
<keyword evidence="3 10" id="KW-0489">Methyltransferase</keyword>
<dbReference type="PROSITE" id="PS00092">
    <property type="entry name" value="N6_MTASE"/>
    <property type="match status" value="1"/>
</dbReference>
<evidence type="ECO:0000256" key="5">
    <source>
        <dbReference type="ARBA" id="ARBA00022691"/>
    </source>
</evidence>
<dbReference type="AlphaFoldDB" id="A0A0G1MLR1"/>
<keyword evidence="4" id="KW-0808">Transferase</keyword>
<dbReference type="CDD" id="cd02440">
    <property type="entry name" value="AdoMet_MTases"/>
    <property type="match status" value="1"/>
</dbReference>
<evidence type="ECO:0000259" key="8">
    <source>
        <dbReference type="Pfam" id="PF02384"/>
    </source>
</evidence>
<proteinExistence type="inferred from homology"/>
<comment type="caution">
    <text evidence="10">The sequence shown here is derived from an EMBL/GenBank/DDBJ whole genome shotgun (WGS) entry which is preliminary data.</text>
</comment>
<dbReference type="GO" id="GO:0009307">
    <property type="term" value="P:DNA restriction-modification system"/>
    <property type="evidence" value="ECO:0007669"/>
    <property type="project" value="UniProtKB-KW"/>
</dbReference>
<dbReference type="Pfam" id="PF02384">
    <property type="entry name" value="N6_Mtase"/>
    <property type="match status" value="1"/>
</dbReference>